<proteinExistence type="predicted"/>
<dbReference type="EMBL" id="LQYT01000018">
    <property type="protein sequence ID" value="KYD21420.1"/>
    <property type="molecule type" value="Genomic_DNA"/>
</dbReference>
<protein>
    <submittedName>
        <fullName evidence="1">Uncharacterized protein</fullName>
    </submittedName>
</protein>
<organism evidence="1 2">
    <name type="scientific">Caldibacillus debilis</name>
    <dbReference type="NCBI Taxonomy" id="301148"/>
    <lineage>
        <taxon>Bacteria</taxon>
        <taxon>Bacillati</taxon>
        <taxon>Bacillota</taxon>
        <taxon>Bacilli</taxon>
        <taxon>Bacillales</taxon>
        <taxon>Bacillaceae</taxon>
        <taxon>Caldibacillus</taxon>
    </lineage>
</organism>
<name>A0A150MA39_9BACI</name>
<dbReference type="AlphaFoldDB" id="A0A150MA39"/>
<reference evidence="1 2" key="1">
    <citation type="submission" date="2016-01" db="EMBL/GenBank/DDBJ databases">
        <title>Draft Genome Sequences of Seven Thermophilic Sporeformers Isolated from Foods.</title>
        <authorList>
            <person name="Berendsen E.M."/>
            <person name="Wells-Bennik M.H."/>
            <person name="Krawcyk A.O."/>
            <person name="De Jong A."/>
            <person name="Holsappel S."/>
            <person name="Eijlander R.T."/>
            <person name="Kuipers O.P."/>
        </authorList>
    </citation>
    <scope>NUCLEOTIDE SEQUENCE [LARGE SCALE GENOMIC DNA]</scope>
    <source>
        <strain evidence="1 2">B4135</strain>
    </source>
</reference>
<comment type="caution">
    <text evidence="1">The sequence shown here is derived from an EMBL/GenBank/DDBJ whole genome shotgun (WGS) entry which is preliminary data.</text>
</comment>
<gene>
    <name evidence="1" type="ORF">B4135_1649</name>
</gene>
<evidence type="ECO:0000313" key="1">
    <source>
        <dbReference type="EMBL" id="KYD21420.1"/>
    </source>
</evidence>
<accession>A0A150MA39</accession>
<sequence length="43" mass="5284">MKLLWQREVFCLFWKKSAGELRSGKYRRFARRPEEKSGFGEKF</sequence>
<dbReference type="STRING" id="301148.B4135_1649"/>
<evidence type="ECO:0000313" key="2">
    <source>
        <dbReference type="Proteomes" id="UP000075683"/>
    </source>
</evidence>
<dbReference type="Proteomes" id="UP000075683">
    <property type="component" value="Unassembled WGS sequence"/>
</dbReference>